<evidence type="ECO:0000256" key="2">
    <source>
        <dbReference type="ARBA" id="ARBA00022553"/>
    </source>
</evidence>
<dbReference type="InterPro" id="IPR010071">
    <property type="entry name" value="AA_adenyl_dom"/>
</dbReference>
<dbReference type="Proteomes" id="UP000250266">
    <property type="component" value="Unassembled WGS sequence"/>
</dbReference>
<dbReference type="InterPro" id="IPR009081">
    <property type="entry name" value="PP-bd_ACP"/>
</dbReference>
<dbReference type="Gene3D" id="3.40.50.12780">
    <property type="entry name" value="N-terminal domain of ligase-like"/>
    <property type="match status" value="1"/>
</dbReference>
<dbReference type="SUPFAM" id="SSF53383">
    <property type="entry name" value="PLP-dependent transferases"/>
    <property type="match status" value="1"/>
</dbReference>
<organism evidence="5 6">
    <name type="scientific">Lepidopterella palustris CBS 459.81</name>
    <dbReference type="NCBI Taxonomy" id="1314670"/>
    <lineage>
        <taxon>Eukaryota</taxon>
        <taxon>Fungi</taxon>
        <taxon>Dikarya</taxon>
        <taxon>Ascomycota</taxon>
        <taxon>Pezizomycotina</taxon>
        <taxon>Dothideomycetes</taxon>
        <taxon>Pleosporomycetidae</taxon>
        <taxon>Mytilinidiales</taxon>
        <taxon>Argynnaceae</taxon>
        <taxon>Lepidopterella</taxon>
    </lineage>
</organism>
<feature type="region of interest" description="Disordered" evidence="3">
    <location>
        <begin position="50"/>
        <end position="77"/>
    </location>
</feature>
<dbReference type="Gene3D" id="1.10.1200.10">
    <property type="entry name" value="ACP-like"/>
    <property type="match status" value="1"/>
</dbReference>
<dbReference type="Pfam" id="PF07993">
    <property type="entry name" value="NAD_binding_4"/>
    <property type="match status" value="1"/>
</dbReference>
<dbReference type="PROSITE" id="PS00455">
    <property type="entry name" value="AMP_BINDING"/>
    <property type="match status" value="1"/>
</dbReference>
<evidence type="ECO:0000259" key="4">
    <source>
        <dbReference type="PROSITE" id="PS50075"/>
    </source>
</evidence>
<keyword evidence="1" id="KW-0596">Phosphopantetheine</keyword>
<evidence type="ECO:0000313" key="6">
    <source>
        <dbReference type="Proteomes" id="UP000250266"/>
    </source>
</evidence>
<sequence length="1686" mass="187540">MFRWFSQDHYHHRQQLDDDVENAISDINEYTGQASQPEDVFDIDVPSTHLPTLVTRSDPKDSPPGLAKSRSYASIDRPRSTAEKQNVLIKTWAILLHLYAVSDTIAFVVISKRPDSEHSTARVSTQLVVSRWSTASASTTQSNGPQLKFGSFVPSKHGSKVNTAVNFADIYHYNNDFSYVLHWSEEGAADLRLYTKQSLVPNKFASALWSTLLEVNTNITSTDPRELCKNSISRADQRAIRSFMPAPLFEGHLCLHQLFRESVRAVPHATAVQAWDGSLTYAELDMLSNNAASQLMRTGVRDGQYVPFSFEKSMWMVVAILGILKAGGAIVPIDPSQPQARVQEIVRETRSNVVVVSASQASSFTKFVDTVLPISSATVQSFDDDIGVDTALPQVQPEDPAMIIFTSGSTGKPKGIVIEHGAVSTRMVAEGRAFQYQGARTLQFAASTWDIFMTDVFTTLTFHGCICIPNEEDRRFNLPKFCTDYNVSLALITPSLANLLEPATFPTLRTLIFGGEALREDVVQKWSAIEGLSLSQGYGPAETGPCIAGHVADRPEILGYALDNSICKLVDPDNHDRLVPLGAVGELVVGGPSLLREYINNPGGTDAAVIENPSWSFDLDTPVKRFYKTGDLLRYSIDTLDGRLEFVGRTDDQVKYHGQRIELREIEHHLNNLPGIVSCMVTLVKKGHFKDKLVAVVQCNGHSRPHSSREKLSIRHDANMTISDVKHFLSLRLPEYMIPSELLVVDEMPHSNSMKLDRARVNKWISDIQSVASESVSKQHAQNGRLLAHESTARTIAREYARIVAGDNESRRKAFEEQDFNLQSGGIDSIQIMSLSMFLTRRHGVQVPMAEMLSSRSTVRTIASIIDADKSHRPKPGQDHPLNVQDEVNLQLRSIALTSGQDYLGSNVSRIFLTGSSGFLGIEILRQLLTRSNCHVYALVRGSSEGDAQGRLIQRATAAGWWQGTYLSRLYVWHGDLTRPQLGLSKAQWRMLQGQASPSVDVIIHNGAKVHYNLDYDSVKATNVLPTVELLKAVNSREEPLHSFVFVSGGQQLSFDDGDDGKYATRALNGSGYARSKAVSELIVKAFAEQQDSKAKARHVRVVKPGFIIGDSERGVANQTDFIWRLIAASIEIGCYNENDADSWIFVTDVTCVSQIVLRSVFEEDCKPVMKVLDGMRFRHLWALLEDKFGYDLQPLSRQQWLSRLRQAVAVKQETHVMFPLMYMLETNDESIGVQNGPSHATARVQAAMEANIAQLIKVGFLLRPALVPTPTSSEDGATSATDAIDVQSVREHFPALHNGIVAFNNAAGTVLHQGAVESTQKYMSSFPIELGKDDPQSQEKTQRLENNYKELAAFMNASPDEIAFGQTTTFLLRSLGQALRPLLNSDCEMVVSNLCHEASAAAWISLAKDLNIAIKWWAPPPGDHPCLSLETLKPLLTPKTRIITCNHVSNVIGTIHPIRQVADMVHSIPGAILIVDGVAWAPHRPIDVKALDVDFYCFSWYKVFGPHIAQLYGRRSVQKRMLQGISHYFLSEMPGFDWRLRLGSNTFELEAALVPIARYLNQVGWDKIIAQETVLQEIFLAYLKRRPQLFRIFGEKSSNPKKRVPVITFQVVGKSCTEVVNRICQKGRFRVVSGSCWAPRPTHDVLKLDEDGLIRVSFVHYNTVAEVREFCKEIDSVLESMKADN</sequence>
<dbReference type="InterPro" id="IPR045851">
    <property type="entry name" value="AMP-bd_C_sf"/>
</dbReference>
<keyword evidence="6" id="KW-1185">Reference proteome</keyword>
<dbReference type="PROSITE" id="PS50075">
    <property type="entry name" value="CARRIER"/>
    <property type="match status" value="1"/>
</dbReference>
<dbReference type="InterPro" id="IPR010080">
    <property type="entry name" value="Thioester_reductase-like_dom"/>
</dbReference>
<reference evidence="5 6" key="1">
    <citation type="journal article" date="2016" name="Nat. Commun.">
        <title>Ectomycorrhizal ecology is imprinted in the genome of the dominant symbiotic fungus Cenococcum geophilum.</title>
        <authorList>
            <consortium name="DOE Joint Genome Institute"/>
            <person name="Peter M."/>
            <person name="Kohler A."/>
            <person name="Ohm R.A."/>
            <person name="Kuo A."/>
            <person name="Krutzmann J."/>
            <person name="Morin E."/>
            <person name="Arend M."/>
            <person name="Barry K.W."/>
            <person name="Binder M."/>
            <person name="Choi C."/>
            <person name="Clum A."/>
            <person name="Copeland A."/>
            <person name="Grisel N."/>
            <person name="Haridas S."/>
            <person name="Kipfer T."/>
            <person name="LaButti K."/>
            <person name="Lindquist E."/>
            <person name="Lipzen A."/>
            <person name="Maire R."/>
            <person name="Meier B."/>
            <person name="Mihaltcheva S."/>
            <person name="Molinier V."/>
            <person name="Murat C."/>
            <person name="Poggeler S."/>
            <person name="Quandt C.A."/>
            <person name="Sperisen C."/>
            <person name="Tritt A."/>
            <person name="Tisserant E."/>
            <person name="Crous P.W."/>
            <person name="Henrissat B."/>
            <person name="Nehls U."/>
            <person name="Egli S."/>
            <person name="Spatafora J.W."/>
            <person name="Grigoriev I.V."/>
            <person name="Martin F.M."/>
        </authorList>
    </citation>
    <scope>NUCLEOTIDE SEQUENCE [LARGE SCALE GENOMIC DNA]</scope>
    <source>
        <strain evidence="5 6">CBS 459.81</strain>
    </source>
</reference>
<dbReference type="InterPro" id="IPR036736">
    <property type="entry name" value="ACP-like_sf"/>
</dbReference>
<evidence type="ECO:0000313" key="5">
    <source>
        <dbReference type="EMBL" id="OCK74176.1"/>
    </source>
</evidence>
<dbReference type="Pfam" id="PF00501">
    <property type="entry name" value="AMP-binding"/>
    <property type="match status" value="1"/>
</dbReference>
<dbReference type="InterPro" id="IPR015424">
    <property type="entry name" value="PyrdxlP-dep_Trfase"/>
</dbReference>
<gene>
    <name evidence="5" type="ORF">K432DRAFT_386974</name>
</gene>
<evidence type="ECO:0000256" key="1">
    <source>
        <dbReference type="ARBA" id="ARBA00022450"/>
    </source>
</evidence>
<dbReference type="NCBIfam" id="TIGR01733">
    <property type="entry name" value="AA-adenyl-dom"/>
    <property type="match status" value="1"/>
</dbReference>
<dbReference type="InterPro" id="IPR015422">
    <property type="entry name" value="PyrdxlP-dep_Trfase_small"/>
</dbReference>
<dbReference type="SUPFAM" id="SSF56801">
    <property type="entry name" value="Acetyl-CoA synthetase-like"/>
    <property type="match status" value="1"/>
</dbReference>
<proteinExistence type="predicted"/>
<dbReference type="PANTHER" id="PTHR44845:SF4">
    <property type="entry name" value="NONRIBOSOMAL PEPTIDE SYNTHASE INPA"/>
    <property type="match status" value="1"/>
</dbReference>
<keyword evidence="2" id="KW-0597">Phosphoprotein</keyword>
<dbReference type="InterPro" id="IPR015421">
    <property type="entry name" value="PyrdxlP-dep_Trfase_major"/>
</dbReference>
<accession>A0A8E2DYM1</accession>
<dbReference type="Gene3D" id="3.40.640.10">
    <property type="entry name" value="Type I PLP-dependent aspartate aminotransferase-like (Major domain)"/>
    <property type="match status" value="1"/>
</dbReference>
<dbReference type="Gene3D" id="3.40.50.720">
    <property type="entry name" value="NAD(P)-binding Rossmann-like Domain"/>
    <property type="match status" value="1"/>
</dbReference>
<dbReference type="InterPro" id="IPR013120">
    <property type="entry name" value="FAR_NAD-bd"/>
</dbReference>
<dbReference type="EMBL" id="KV745540">
    <property type="protein sequence ID" value="OCK74176.1"/>
    <property type="molecule type" value="Genomic_DNA"/>
</dbReference>
<name>A0A8E2DYM1_9PEZI</name>
<protein>
    <submittedName>
        <fullName evidence="5">Putative nonribosomal peptide synthase</fullName>
    </submittedName>
</protein>
<dbReference type="InterPro" id="IPR000873">
    <property type="entry name" value="AMP-dep_synth/lig_dom"/>
</dbReference>
<dbReference type="CDD" id="cd05918">
    <property type="entry name" value="A_NRPS_SidN3_like"/>
    <property type="match status" value="1"/>
</dbReference>
<feature type="domain" description="Carrier" evidence="4">
    <location>
        <begin position="791"/>
        <end position="870"/>
    </location>
</feature>
<dbReference type="PANTHER" id="PTHR44845">
    <property type="entry name" value="CARRIER DOMAIN-CONTAINING PROTEIN"/>
    <property type="match status" value="1"/>
</dbReference>
<dbReference type="InterPro" id="IPR020845">
    <property type="entry name" value="AMP-binding_CS"/>
</dbReference>
<dbReference type="NCBIfam" id="TIGR01746">
    <property type="entry name" value="Thioester-redct"/>
    <property type="match status" value="1"/>
</dbReference>
<dbReference type="InterPro" id="IPR042099">
    <property type="entry name" value="ANL_N_sf"/>
</dbReference>
<dbReference type="Gene3D" id="3.90.1150.10">
    <property type="entry name" value="Aspartate Aminotransferase, domain 1"/>
    <property type="match status" value="1"/>
</dbReference>
<evidence type="ECO:0000256" key="3">
    <source>
        <dbReference type="SAM" id="MobiDB-lite"/>
    </source>
</evidence>
<dbReference type="OrthoDB" id="420046at2759"/>
<dbReference type="InterPro" id="IPR000192">
    <property type="entry name" value="Aminotrans_V_dom"/>
</dbReference>
<dbReference type="InterPro" id="IPR036291">
    <property type="entry name" value="NAD(P)-bd_dom_sf"/>
</dbReference>
<dbReference type="SUPFAM" id="SSF51735">
    <property type="entry name" value="NAD(P)-binding Rossmann-fold domains"/>
    <property type="match status" value="1"/>
</dbReference>
<dbReference type="Pfam" id="PF00266">
    <property type="entry name" value="Aminotran_5"/>
    <property type="match status" value="1"/>
</dbReference>
<dbReference type="Gene3D" id="3.30.300.30">
    <property type="match status" value="1"/>
</dbReference>